<evidence type="ECO:0000313" key="2">
    <source>
        <dbReference type="EMBL" id="KAA8896309.1"/>
    </source>
</evidence>
<dbReference type="AlphaFoldDB" id="A0A5J5EMT6"/>
<dbReference type="InParanoid" id="A0A5J5EMT6"/>
<evidence type="ECO:0000313" key="3">
    <source>
        <dbReference type="Proteomes" id="UP000326924"/>
    </source>
</evidence>
<protein>
    <submittedName>
        <fullName evidence="2">Uncharacterized protein</fullName>
    </submittedName>
</protein>
<name>A0A5J5EMT6_9PEZI</name>
<feature type="compositionally biased region" description="Basic and acidic residues" evidence="1">
    <location>
        <begin position="93"/>
        <end position="104"/>
    </location>
</feature>
<gene>
    <name evidence="2" type="ORF">FN846DRAFT_921701</name>
</gene>
<organism evidence="2 3">
    <name type="scientific">Sphaerosporella brunnea</name>
    <dbReference type="NCBI Taxonomy" id="1250544"/>
    <lineage>
        <taxon>Eukaryota</taxon>
        <taxon>Fungi</taxon>
        <taxon>Dikarya</taxon>
        <taxon>Ascomycota</taxon>
        <taxon>Pezizomycotina</taxon>
        <taxon>Pezizomycetes</taxon>
        <taxon>Pezizales</taxon>
        <taxon>Pyronemataceae</taxon>
        <taxon>Sphaerosporella</taxon>
    </lineage>
</organism>
<evidence type="ECO:0000256" key="1">
    <source>
        <dbReference type="SAM" id="MobiDB-lite"/>
    </source>
</evidence>
<accession>A0A5J5EMT6</accession>
<comment type="caution">
    <text evidence="2">The sequence shown here is derived from an EMBL/GenBank/DDBJ whole genome shotgun (WGS) entry which is preliminary data.</text>
</comment>
<reference evidence="2 3" key="1">
    <citation type="submission" date="2019-09" db="EMBL/GenBank/DDBJ databases">
        <title>Draft genome of the ectomycorrhizal ascomycete Sphaerosporella brunnea.</title>
        <authorList>
            <consortium name="DOE Joint Genome Institute"/>
            <person name="Benucci G.M."/>
            <person name="Marozzi G."/>
            <person name="Antonielli L."/>
            <person name="Sanchez S."/>
            <person name="Marco P."/>
            <person name="Wang X."/>
            <person name="Falini L.B."/>
            <person name="Barry K."/>
            <person name="Haridas S."/>
            <person name="Lipzen A."/>
            <person name="Labutti K."/>
            <person name="Grigoriev I.V."/>
            <person name="Murat C."/>
            <person name="Martin F."/>
            <person name="Albertini E."/>
            <person name="Donnini D."/>
            <person name="Bonito G."/>
        </authorList>
    </citation>
    <scope>NUCLEOTIDE SEQUENCE [LARGE SCALE GENOMIC DNA]</scope>
    <source>
        <strain evidence="2 3">Sb_GMNB300</strain>
    </source>
</reference>
<dbReference type="EMBL" id="VXIS01000216">
    <property type="protein sequence ID" value="KAA8896309.1"/>
    <property type="molecule type" value="Genomic_DNA"/>
</dbReference>
<keyword evidence="3" id="KW-1185">Reference proteome</keyword>
<sequence length="104" mass="11438">MEPSTQATLHKIHKLAVWIAYICQSLFCLGVASPAELHAAAEPPNNTKPVSRRGSLFEREPAEEYRLPEWLAGPPKPVGVSMRRRSTHAGVGHRKEMAGRRGSA</sequence>
<feature type="region of interest" description="Disordered" evidence="1">
    <location>
        <begin position="76"/>
        <end position="104"/>
    </location>
</feature>
<proteinExistence type="predicted"/>
<dbReference type="Proteomes" id="UP000326924">
    <property type="component" value="Unassembled WGS sequence"/>
</dbReference>